<feature type="compositionally biased region" description="Basic and acidic residues" evidence="9">
    <location>
        <begin position="585"/>
        <end position="594"/>
    </location>
</feature>
<dbReference type="GO" id="GO:0098505">
    <property type="term" value="F:G-rich strand telomeric DNA binding"/>
    <property type="evidence" value="ECO:0007669"/>
    <property type="project" value="TreeGrafter"/>
</dbReference>
<dbReference type="GO" id="GO:0032210">
    <property type="term" value="P:regulation of telomere maintenance via telomerase"/>
    <property type="evidence" value="ECO:0007669"/>
    <property type="project" value="TreeGrafter"/>
</dbReference>
<evidence type="ECO:0000313" key="12">
    <source>
        <dbReference type="Proteomes" id="UP000235371"/>
    </source>
</evidence>
<feature type="domain" description="Telomeric single stranded DNA binding POT1/Cdc13" evidence="10">
    <location>
        <begin position="18"/>
        <end position="162"/>
    </location>
</feature>
<dbReference type="GO" id="GO:0000783">
    <property type="term" value="C:nuclear telomere cap complex"/>
    <property type="evidence" value="ECO:0007669"/>
    <property type="project" value="TreeGrafter"/>
</dbReference>
<dbReference type="GO" id="GO:0016233">
    <property type="term" value="P:telomere capping"/>
    <property type="evidence" value="ECO:0007669"/>
    <property type="project" value="TreeGrafter"/>
</dbReference>
<feature type="region of interest" description="Disordered" evidence="9">
    <location>
        <begin position="364"/>
        <end position="404"/>
    </location>
</feature>
<dbReference type="PANTHER" id="PTHR14513">
    <property type="entry name" value="PROTECTION OF TELOMERES 1"/>
    <property type="match status" value="1"/>
</dbReference>
<evidence type="ECO:0000313" key="11">
    <source>
        <dbReference type="EMBL" id="PMD58616.1"/>
    </source>
</evidence>
<reference evidence="11 12" key="1">
    <citation type="submission" date="2016-04" db="EMBL/GenBank/DDBJ databases">
        <title>A degradative enzymes factory behind the ericoid mycorrhizal symbiosis.</title>
        <authorList>
            <consortium name="DOE Joint Genome Institute"/>
            <person name="Martino E."/>
            <person name="Morin E."/>
            <person name="Grelet G."/>
            <person name="Kuo A."/>
            <person name="Kohler A."/>
            <person name="Daghino S."/>
            <person name="Barry K."/>
            <person name="Choi C."/>
            <person name="Cichocki N."/>
            <person name="Clum A."/>
            <person name="Copeland A."/>
            <person name="Hainaut M."/>
            <person name="Haridas S."/>
            <person name="Labutti K."/>
            <person name="Lindquist E."/>
            <person name="Lipzen A."/>
            <person name="Khouja H.-R."/>
            <person name="Murat C."/>
            <person name="Ohm R."/>
            <person name="Olson A."/>
            <person name="Spatafora J."/>
            <person name="Veneault-Fourrey C."/>
            <person name="Henrissat B."/>
            <person name="Grigoriev I."/>
            <person name="Martin F."/>
            <person name="Perotto S."/>
        </authorList>
    </citation>
    <scope>NUCLEOTIDE SEQUENCE [LARGE SCALE GENOMIC DNA]</scope>
    <source>
        <strain evidence="11 12">E</strain>
    </source>
</reference>
<evidence type="ECO:0000256" key="5">
    <source>
        <dbReference type="ARBA" id="ARBA00022454"/>
    </source>
</evidence>
<evidence type="ECO:0000256" key="4">
    <source>
        <dbReference type="ARBA" id="ARBA00015253"/>
    </source>
</evidence>
<keyword evidence="5" id="KW-0158">Chromosome</keyword>
<dbReference type="InParanoid" id="A0A2J6T6H8"/>
<evidence type="ECO:0000256" key="7">
    <source>
        <dbReference type="ARBA" id="ARBA00023125"/>
    </source>
</evidence>
<feature type="compositionally biased region" description="Polar residues" evidence="9">
    <location>
        <begin position="626"/>
        <end position="643"/>
    </location>
</feature>
<dbReference type="RefSeq" id="XP_024735520.1">
    <property type="nucleotide sequence ID" value="XM_024880365.1"/>
</dbReference>
<evidence type="ECO:0000256" key="9">
    <source>
        <dbReference type="SAM" id="MobiDB-lite"/>
    </source>
</evidence>
<keyword evidence="12" id="KW-1185">Reference proteome</keyword>
<keyword evidence="6" id="KW-0779">Telomere</keyword>
<dbReference type="AlphaFoldDB" id="A0A2J6T6H8"/>
<evidence type="ECO:0000259" key="10">
    <source>
        <dbReference type="SMART" id="SM00976"/>
    </source>
</evidence>
<dbReference type="STRING" id="1095630.A0A2J6T6H8"/>
<dbReference type="Pfam" id="PF16686">
    <property type="entry name" value="POT1PC"/>
    <property type="match status" value="1"/>
</dbReference>
<dbReference type="GeneID" id="36588442"/>
<evidence type="ECO:0000256" key="3">
    <source>
        <dbReference type="ARBA" id="ARBA00008442"/>
    </source>
</evidence>
<proteinExistence type="inferred from homology"/>
<dbReference type="Proteomes" id="UP000235371">
    <property type="component" value="Unassembled WGS sequence"/>
</dbReference>
<evidence type="ECO:0000256" key="2">
    <source>
        <dbReference type="ARBA" id="ARBA00004574"/>
    </source>
</evidence>
<dbReference type="GO" id="GO:0010521">
    <property type="term" value="F:telomerase inhibitor activity"/>
    <property type="evidence" value="ECO:0007669"/>
    <property type="project" value="TreeGrafter"/>
</dbReference>
<dbReference type="InterPro" id="IPR012340">
    <property type="entry name" value="NA-bd_OB-fold"/>
</dbReference>
<dbReference type="SMART" id="SM00976">
    <property type="entry name" value="Telo_bind"/>
    <property type="match status" value="1"/>
</dbReference>
<dbReference type="PANTHER" id="PTHR14513:SF0">
    <property type="entry name" value="PROTECTION OF TELOMERES PROTEIN 1"/>
    <property type="match status" value="1"/>
</dbReference>
<accession>A0A2J6T6H8</accession>
<comment type="subcellular location">
    <subcellularLocation>
        <location evidence="2">Chromosome</location>
        <location evidence="2">Telomere</location>
    </subcellularLocation>
    <subcellularLocation>
        <location evidence="1">Nucleus</location>
    </subcellularLocation>
</comment>
<keyword evidence="8" id="KW-0539">Nucleus</keyword>
<comment type="similarity">
    <text evidence="3">Belongs to the telombin family.</text>
</comment>
<dbReference type="InterPro" id="IPR011564">
    <property type="entry name" value="Telomer_end-bd_POT1/Cdc13"/>
</dbReference>
<dbReference type="InterPro" id="IPR028389">
    <property type="entry name" value="POT1"/>
</dbReference>
<name>A0A2J6T6H8_9HELO</name>
<evidence type="ECO:0000256" key="1">
    <source>
        <dbReference type="ARBA" id="ARBA00004123"/>
    </source>
</evidence>
<protein>
    <recommendedName>
        <fullName evidence="4">Protection of telomeres protein 1</fullName>
    </recommendedName>
</protein>
<evidence type="ECO:0000256" key="6">
    <source>
        <dbReference type="ARBA" id="ARBA00022895"/>
    </source>
</evidence>
<dbReference type="Gene3D" id="2.40.50.140">
    <property type="entry name" value="Nucleic acid-binding proteins"/>
    <property type="match status" value="2"/>
</dbReference>
<dbReference type="EMBL" id="KZ613817">
    <property type="protein sequence ID" value="PMD58616.1"/>
    <property type="molecule type" value="Genomic_DNA"/>
</dbReference>
<dbReference type="Pfam" id="PF02765">
    <property type="entry name" value="POT1"/>
    <property type="match status" value="1"/>
</dbReference>
<organism evidence="11 12">
    <name type="scientific">Hyaloscypha bicolor E</name>
    <dbReference type="NCBI Taxonomy" id="1095630"/>
    <lineage>
        <taxon>Eukaryota</taxon>
        <taxon>Fungi</taxon>
        <taxon>Dikarya</taxon>
        <taxon>Ascomycota</taxon>
        <taxon>Pezizomycotina</taxon>
        <taxon>Leotiomycetes</taxon>
        <taxon>Helotiales</taxon>
        <taxon>Hyaloscyphaceae</taxon>
        <taxon>Hyaloscypha</taxon>
        <taxon>Hyaloscypha bicolor</taxon>
    </lineage>
</organism>
<dbReference type="OrthoDB" id="2186770at2759"/>
<sequence length="712" mass="80020">MTSPPTSSPGEIPLPDGFLTLDQIRNIPNSCLREKKSFVNVIGFVKDFQPPYKTGGTDFKCSIEIMDYSDRGMKVNFFEKTEQNMPPPPGAGDVVLMRGVKPQLYHGVMGLLKNSSSEFRFLASENIPQKVLGESNSPWRSYPVGKGRSPTAAEMKYVLWASNHADVIDLPSNQQFGVKVVQAMKQNTDKFSLLKDIKPDRYYNILGQVVRLYDSSGTLQVYLSDYTPNSRFHNYAWGEAGKNDVGREGDDFGYISTRNKEAKEWPGPYGKMTIQLTLWDSHASFAREEVKVDDWVLLKNVHVKFGKIGGVLEGFMHGDNGKTNVSIMNLTEGTVEDHGRLKEATNRKLQWWKRFTEQKPKYLEEAAGLGNKRKDDGEGSSKSNSKKRREEERAARLKRGAAAEAKKMGRLNLNENIRCNNPDQPIVALSEILKPLALTRNEEGQQTPSSFTCAKYRANVRVVDFFPHKVEDFAVGRRPSEYDILSDYSGGEDTDREEDIRVFKSGRGFAKNIWEWRFVLQVEDASSKESKERLWLMVDNHAAQGLLNLEDDATNLRRDPRLLSLVREQLFKLWGDLEELNSERLRQQSERGKELPPSSLGSEFPPSSPPRKAGEMPDADSDVENEPSQPKSAKKSSNSAVLTEQDLNISKSGIVAGSADKSTPSLEVKNKAFTCCIHQYGVKVDEDDPSKANAGDGKRWQRVFGLFGTHIV</sequence>
<dbReference type="InterPro" id="IPR032042">
    <property type="entry name" value="POT1PC"/>
</dbReference>
<keyword evidence="7" id="KW-0238">DNA-binding</keyword>
<evidence type="ECO:0000256" key="8">
    <source>
        <dbReference type="ARBA" id="ARBA00023242"/>
    </source>
</evidence>
<feature type="region of interest" description="Disordered" evidence="9">
    <location>
        <begin position="585"/>
        <end position="643"/>
    </location>
</feature>
<dbReference type="FunFam" id="2.40.50.140:FF:000303">
    <property type="entry name" value="Protection of telomeres protein 1"/>
    <property type="match status" value="1"/>
</dbReference>
<gene>
    <name evidence="11" type="ORF">K444DRAFT_613512</name>
</gene>
<dbReference type="SUPFAM" id="SSF50249">
    <property type="entry name" value="Nucleic acid-binding proteins"/>
    <property type="match status" value="2"/>
</dbReference>